<feature type="compositionally biased region" description="Low complexity" evidence="1">
    <location>
        <begin position="20"/>
        <end position="53"/>
    </location>
</feature>
<dbReference type="EMBL" id="JAWZYT010002691">
    <property type="protein sequence ID" value="KAK4302683.1"/>
    <property type="molecule type" value="Genomic_DNA"/>
</dbReference>
<evidence type="ECO:0000313" key="3">
    <source>
        <dbReference type="Proteomes" id="UP001292094"/>
    </source>
</evidence>
<evidence type="ECO:0000256" key="1">
    <source>
        <dbReference type="SAM" id="MobiDB-lite"/>
    </source>
</evidence>
<keyword evidence="3" id="KW-1185">Reference proteome</keyword>
<dbReference type="AlphaFoldDB" id="A0AAE1P6I8"/>
<sequence length="214" mass="23593">MTFPLPWPPLSHSPHPLSPTTPHLLPSLTTSSPPALASPITLTTPTPSNTTPTLQHHTHSLTTPTLQPHPLSNNTFTPSPPHSLPHHHTHSPTTTFTPPPPHSLPHHHLTPPPHTPTPHYLPTHPFTHDPSEPREWPQEMTRLWAPHHWPCPPLLTLILLTPSGTSHSTPPVPHFIIPSTPYVLYTSLLCYTPADSIFPSATYSSCFSLCMLHS</sequence>
<dbReference type="Proteomes" id="UP001292094">
    <property type="component" value="Unassembled WGS sequence"/>
</dbReference>
<protein>
    <submittedName>
        <fullName evidence="2">Uncharacterized protein</fullName>
    </submittedName>
</protein>
<accession>A0AAE1P6I8</accession>
<name>A0AAE1P6I8_9EUCA</name>
<proteinExistence type="predicted"/>
<feature type="compositionally biased region" description="Pro residues" evidence="1">
    <location>
        <begin position="1"/>
        <end position="19"/>
    </location>
</feature>
<reference evidence="2" key="1">
    <citation type="submission" date="2023-11" db="EMBL/GenBank/DDBJ databases">
        <title>Genome assemblies of two species of porcelain crab, Petrolisthes cinctipes and Petrolisthes manimaculis (Anomura: Porcellanidae).</title>
        <authorList>
            <person name="Angst P."/>
        </authorList>
    </citation>
    <scope>NUCLEOTIDE SEQUENCE</scope>
    <source>
        <strain evidence="2">PB745_02</strain>
        <tissue evidence="2">Gill</tissue>
    </source>
</reference>
<gene>
    <name evidence="2" type="ORF">Pmani_025237</name>
</gene>
<organism evidence="2 3">
    <name type="scientific">Petrolisthes manimaculis</name>
    <dbReference type="NCBI Taxonomy" id="1843537"/>
    <lineage>
        <taxon>Eukaryota</taxon>
        <taxon>Metazoa</taxon>
        <taxon>Ecdysozoa</taxon>
        <taxon>Arthropoda</taxon>
        <taxon>Crustacea</taxon>
        <taxon>Multicrustacea</taxon>
        <taxon>Malacostraca</taxon>
        <taxon>Eumalacostraca</taxon>
        <taxon>Eucarida</taxon>
        <taxon>Decapoda</taxon>
        <taxon>Pleocyemata</taxon>
        <taxon>Anomura</taxon>
        <taxon>Galatheoidea</taxon>
        <taxon>Porcellanidae</taxon>
        <taxon>Petrolisthes</taxon>
    </lineage>
</organism>
<feature type="compositionally biased region" description="Polar residues" evidence="1">
    <location>
        <begin position="60"/>
        <end position="74"/>
    </location>
</feature>
<comment type="caution">
    <text evidence="2">The sequence shown here is derived from an EMBL/GenBank/DDBJ whole genome shotgun (WGS) entry which is preliminary data.</text>
</comment>
<feature type="region of interest" description="Disordered" evidence="1">
    <location>
        <begin position="1"/>
        <end position="134"/>
    </location>
</feature>
<evidence type="ECO:0000313" key="2">
    <source>
        <dbReference type="EMBL" id="KAK4302683.1"/>
    </source>
</evidence>